<dbReference type="KEGG" id="many:MANY_05300"/>
<reference evidence="2 3" key="1">
    <citation type="journal article" date="2019" name="Emerg. Microbes Infect.">
        <title>Comprehensive subspecies identification of 175 nontuberculous mycobacteria species based on 7547 genomic profiles.</title>
        <authorList>
            <person name="Matsumoto Y."/>
            <person name="Kinjo T."/>
            <person name="Motooka D."/>
            <person name="Nabeya D."/>
            <person name="Jung N."/>
            <person name="Uechi K."/>
            <person name="Horii T."/>
            <person name="Iida T."/>
            <person name="Fujita J."/>
            <person name="Nakamura S."/>
        </authorList>
    </citation>
    <scope>NUCLEOTIDE SEQUENCE [LARGE SCALE GENOMIC DNA]</scope>
    <source>
        <strain evidence="2 3">JCM 30275</strain>
    </source>
</reference>
<keyword evidence="3" id="KW-1185">Reference proteome</keyword>
<dbReference type="InterPro" id="IPR017853">
    <property type="entry name" value="GH"/>
</dbReference>
<dbReference type="SUPFAM" id="SSF51445">
    <property type="entry name" value="(Trans)glycosidases"/>
    <property type="match status" value="1"/>
</dbReference>
<dbReference type="EMBL" id="AP022620">
    <property type="protein sequence ID" value="BBZ75193.1"/>
    <property type="molecule type" value="Genomic_DNA"/>
</dbReference>
<gene>
    <name evidence="2" type="ORF">MANY_05300</name>
</gene>
<dbReference type="PANTHER" id="PTHR12631:SF10">
    <property type="entry name" value="BETA-XYLOSIDASE-LIKE PROTEIN-RELATED"/>
    <property type="match status" value="1"/>
</dbReference>
<dbReference type="InterPro" id="IPR013207">
    <property type="entry name" value="LGFP"/>
</dbReference>
<dbReference type="RefSeq" id="WP_163802823.1">
    <property type="nucleotide sequence ID" value="NZ_AP022620.1"/>
</dbReference>
<dbReference type="Proteomes" id="UP000467249">
    <property type="component" value="Chromosome"/>
</dbReference>
<dbReference type="AlphaFoldDB" id="A0A6N4W481"/>
<organism evidence="2 3">
    <name type="scientific">Mycolicibacterium anyangense</name>
    <dbReference type="NCBI Taxonomy" id="1431246"/>
    <lineage>
        <taxon>Bacteria</taxon>
        <taxon>Bacillati</taxon>
        <taxon>Actinomycetota</taxon>
        <taxon>Actinomycetes</taxon>
        <taxon>Mycobacteriales</taxon>
        <taxon>Mycobacteriaceae</taxon>
        <taxon>Mycolicibacterium</taxon>
    </lineage>
</organism>
<keyword evidence="1" id="KW-0812">Transmembrane</keyword>
<dbReference type="GO" id="GO:0004553">
    <property type="term" value="F:hydrolase activity, hydrolyzing O-glycosyl compounds"/>
    <property type="evidence" value="ECO:0007669"/>
    <property type="project" value="TreeGrafter"/>
</dbReference>
<feature type="transmembrane region" description="Helical" evidence="1">
    <location>
        <begin position="12"/>
        <end position="32"/>
    </location>
</feature>
<evidence type="ECO:0008006" key="4">
    <source>
        <dbReference type="Google" id="ProtNLM"/>
    </source>
</evidence>
<evidence type="ECO:0000256" key="1">
    <source>
        <dbReference type="SAM" id="Phobius"/>
    </source>
</evidence>
<keyword evidence="1" id="KW-1133">Transmembrane helix</keyword>
<dbReference type="Pfam" id="PF08310">
    <property type="entry name" value="LGFP"/>
    <property type="match status" value="2"/>
</dbReference>
<dbReference type="InterPro" id="IPR051923">
    <property type="entry name" value="Glycosyl_Hydrolase_39"/>
</dbReference>
<dbReference type="PANTHER" id="PTHR12631">
    <property type="entry name" value="ALPHA-L-IDURONIDASE"/>
    <property type="match status" value="1"/>
</dbReference>
<accession>A0A6N4W481</accession>
<evidence type="ECO:0000313" key="2">
    <source>
        <dbReference type="EMBL" id="BBZ75193.1"/>
    </source>
</evidence>
<proteinExistence type="predicted"/>
<protein>
    <recommendedName>
        <fullName evidence="4">Glycoside hydrolase family 5 domain-containing protein</fullName>
    </recommendedName>
</protein>
<dbReference type="Gene3D" id="3.20.20.80">
    <property type="entry name" value="Glycosidases"/>
    <property type="match status" value="1"/>
</dbReference>
<keyword evidence="1" id="KW-0472">Membrane</keyword>
<sequence>MTPIRGLRISRFGTLATAVLIAAAVGTALVLWPSRTDRHDAVAEAAVINPAPTTIGFSQPGEFLSMTATDIGHTLDLMVATGARTVRTVIPWSIVEQTKGTLNWTQVDTVINAAVARSMSVLGIIAFTPDWARAAGTAPMIGKPSSPSDFGSFAKAAATRYSGKISAYEIWNEPNSSLFYSPGPDPAGYTALLKAAYPAIKSVSSSLQVVAGALGADITSATTTDPASFLTQMYAAGAKSYFDAVSFHPYQYSLPFSSGVDIANSPVQQLMDMRTVMVTNGDSAKKIWATEYGEPTATVDENTQSSMINDIVTKWQEMPYTGPLLVYTTRDKATGSSDPEDTFGVFRSDWTPKIAQQVLQWQIANGIPKTAEFQRFSTVTNTAYGTVLSPVYKATPTIWAQVRTNATVFETTAAGYLSSPNPVALKARPLGVAPTGPFANGYQDFDTGVRIFYSAATGAHAIGSGIAAAWTSALGLATTDEVPLSTGGVAVDFQHGRITWTPAAGAVVTLS</sequence>
<evidence type="ECO:0000313" key="3">
    <source>
        <dbReference type="Proteomes" id="UP000467249"/>
    </source>
</evidence>
<name>A0A6N4W481_9MYCO</name>